<gene>
    <name evidence="2" type="ORF">GPJ59_10730</name>
</gene>
<dbReference type="Proteomes" id="UP000812013">
    <property type="component" value="Unassembled WGS sequence"/>
</dbReference>
<proteinExistence type="predicted"/>
<evidence type="ECO:0000313" key="3">
    <source>
        <dbReference type="Proteomes" id="UP000812013"/>
    </source>
</evidence>
<dbReference type="InterPro" id="IPR038727">
    <property type="entry name" value="NadR/Ttd14_AAA_dom"/>
</dbReference>
<name>A0ABS6Z6M8_9ACTN</name>
<dbReference type="Gene3D" id="3.40.50.300">
    <property type="entry name" value="P-loop containing nucleotide triphosphate hydrolases"/>
    <property type="match status" value="1"/>
</dbReference>
<evidence type="ECO:0000259" key="1">
    <source>
        <dbReference type="Pfam" id="PF13521"/>
    </source>
</evidence>
<dbReference type="RefSeq" id="WP_219666401.1">
    <property type="nucleotide sequence ID" value="NZ_WTFF01000054.1"/>
</dbReference>
<protein>
    <submittedName>
        <fullName evidence="2">AAA family ATPase</fullName>
    </submittedName>
</protein>
<dbReference type="Pfam" id="PF13521">
    <property type="entry name" value="AAA_28"/>
    <property type="match status" value="1"/>
</dbReference>
<dbReference type="InterPro" id="IPR027417">
    <property type="entry name" value="P-loop_NTPase"/>
</dbReference>
<feature type="domain" description="NadR/Ttd14 AAA" evidence="1">
    <location>
        <begin position="4"/>
        <end position="185"/>
    </location>
</feature>
<reference evidence="2 3" key="1">
    <citation type="submission" date="2019-12" db="EMBL/GenBank/DDBJ databases">
        <title>Genome sequence of Streptomyces bambusae.</title>
        <authorList>
            <person name="Bansal K."/>
            <person name="Choksket S."/>
            <person name="Korpole S."/>
            <person name="Patil P.B."/>
        </authorList>
    </citation>
    <scope>NUCLEOTIDE SEQUENCE [LARGE SCALE GENOMIC DNA]</scope>
    <source>
        <strain evidence="2 3">SK60</strain>
    </source>
</reference>
<keyword evidence="3" id="KW-1185">Reference proteome</keyword>
<evidence type="ECO:0000313" key="2">
    <source>
        <dbReference type="EMBL" id="MBW5482345.1"/>
    </source>
</evidence>
<dbReference type="SUPFAM" id="SSF52540">
    <property type="entry name" value="P-loop containing nucleoside triphosphate hydrolases"/>
    <property type="match status" value="1"/>
</dbReference>
<accession>A0ABS6Z6M8</accession>
<dbReference type="EMBL" id="WTFF01000054">
    <property type="protein sequence ID" value="MBW5482345.1"/>
    <property type="molecule type" value="Genomic_DNA"/>
</dbReference>
<sequence length="215" mass="23471">MTQRIAIVGAYGSGKTLLARALSEVTGLPYTQGTAMREPIGGEGKHIWNWTDGELLQLTVKRYAERTLNEAAHPAGFISDGSMIHEWVFAKLRLVTGPNPGTLASVDSRYRSEVTAAYEDVADNIGKLAVRHAKTAYDVIFHLPIEFPLAEDNRPINENFRTLSDEVLLPALEQTGVPVHTVTGTPAMRLEKILKVTGLPTVVEIDKALEAVQGQ</sequence>
<organism evidence="2 3">
    <name type="scientific">Streptomyces bambusae</name>
    <dbReference type="NCBI Taxonomy" id="1550616"/>
    <lineage>
        <taxon>Bacteria</taxon>
        <taxon>Bacillati</taxon>
        <taxon>Actinomycetota</taxon>
        <taxon>Actinomycetes</taxon>
        <taxon>Kitasatosporales</taxon>
        <taxon>Streptomycetaceae</taxon>
        <taxon>Streptomyces</taxon>
    </lineage>
</organism>
<comment type="caution">
    <text evidence="2">The sequence shown here is derived from an EMBL/GenBank/DDBJ whole genome shotgun (WGS) entry which is preliminary data.</text>
</comment>